<dbReference type="Gene3D" id="3.40.50.1820">
    <property type="entry name" value="alpha/beta hydrolase"/>
    <property type="match status" value="1"/>
</dbReference>
<dbReference type="Pfam" id="PF00756">
    <property type="entry name" value="Esterase"/>
    <property type="match status" value="1"/>
</dbReference>
<dbReference type="InterPro" id="IPR029058">
    <property type="entry name" value="AB_hydrolase_fold"/>
</dbReference>
<dbReference type="SUPFAM" id="SSF53474">
    <property type="entry name" value="alpha/beta-Hydrolases"/>
    <property type="match status" value="1"/>
</dbReference>
<dbReference type="GO" id="GO:0016747">
    <property type="term" value="F:acyltransferase activity, transferring groups other than amino-acyl groups"/>
    <property type="evidence" value="ECO:0007669"/>
    <property type="project" value="TreeGrafter"/>
</dbReference>
<feature type="transmembrane region" description="Helical" evidence="1">
    <location>
        <begin position="127"/>
        <end position="147"/>
    </location>
</feature>
<keyword evidence="2" id="KW-0378">Hydrolase</keyword>
<dbReference type="STRING" id="417292.SAMN05421806_101521"/>
<dbReference type="EMBL" id="FNFF01000001">
    <property type="protein sequence ID" value="SDJ46352.1"/>
    <property type="molecule type" value="Genomic_DNA"/>
</dbReference>
<dbReference type="InterPro" id="IPR050583">
    <property type="entry name" value="Mycobacterial_A85_antigen"/>
</dbReference>
<name>A0A1G8TXY4_9ACTN</name>
<reference evidence="2 3" key="1">
    <citation type="submission" date="2016-10" db="EMBL/GenBank/DDBJ databases">
        <authorList>
            <person name="de Groot N.N."/>
        </authorList>
    </citation>
    <scope>NUCLEOTIDE SEQUENCE [LARGE SCALE GENOMIC DNA]</scope>
    <source>
        <strain evidence="2 3">CGMCC 4.5727</strain>
    </source>
</reference>
<sequence length="457" mass="49744">MVSAVTVLATAAGPEPAAAGPMSVAASPLDWSLVDGTLPVVLRVLGLASLAFLLITRDRRWWTRWLPAALVLAALLTFLVKVIVNDWWQPFPDELPFEVLFWIGILLLALLLALFKLRFLRWRGRVGALFAALCVVLYASNQVNIYYDNFPTVRTMLGPQDTVSLKDATGTKEPVLEVPPGRTIEDVWRPPKDLPAKGTVSQTPIPGTKSGFKAQTAYVYLPPAYRASPRPLLPVLVLLPGQPGAPENWITSGELPTMMDAFAAEHRGLAPIVVVADNLGSPFDNPLCVDGKLGKVQTYLSEDVPNWVAAHLQAATDRAQWAISGLSNGGTCSLQTAVNAPQRYGRFIDISGEAEPSVGSHQQTVDSVFGGDEAAFRKVNPLDVMARQKFPDTAGVFVAGTEDSTYRPQAKVVYDAARKAGMDVRLMELPGAHNWSVWRPGLEKNLPWLARQTRLIP</sequence>
<dbReference type="Proteomes" id="UP000199155">
    <property type="component" value="Unassembled WGS sequence"/>
</dbReference>
<keyword evidence="1" id="KW-1133">Transmembrane helix</keyword>
<accession>A0A1G8TXY4</accession>
<keyword evidence="3" id="KW-1185">Reference proteome</keyword>
<dbReference type="PANTHER" id="PTHR48098">
    <property type="entry name" value="ENTEROCHELIN ESTERASE-RELATED"/>
    <property type="match status" value="1"/>
</dbReference>
<feature type="transmembrane region" description="Helical" evidence="1">
    <location>
        <begin position="95"/>
        <end position="115"/>
    </location>
</feature>
<proteinExistence type="predicted"/>
<evidence type="ECO:0000313" key="3">
    <source>
        <dbReference type="Proteomes" id="UP000199155"/>
    </source>
</evidence>
<evidence type="ECO:0000313" key="2">
    <source>
        <dbReference type="EMBL" id="SDJ46352.1"/>
    </source>
</evidence>
<organism evidence="2 3">
    <name type="scientific">Streptomyces indicus</name>
    <dbReference type="NCBI Taxonomy" id="417292"/>
    <lineage>
        <taxon>Bacteria</taxon>
        <taxon>Bacillati</taxon>
        <taxon>Actinomycetota</taxon>
        <taxon>Actinomycetes</taxon>
        <taxon>Kitasatosporales</taxon>
        <taxon>Streptomycetaceae</taxon>
        <taxon>Streptomyces</taxon>
    </lineage>
</organism>
<dbReference type="InterPro" id="IPR000801">
    <property type="entry name" value="Esterase-like"/>
</dbReference>
<keyword evidence="1" id="KW-0472">Membrane</keyword>
<dbReference type="GO" id="GO:0016787">
    <property type="term" value="F:hydrolase activity"/>
    <property type="evidence" value="ECO:0007669"/>
    <property type="project" value="UniProtKB-KW"/>
</dbReference>
<dbReference type="PANTHER" id="PTHR48098:SF1">
    <property type="entry name" value="DIACYLGLYCEROL ACYLTRANSFERASE_MYCOLYLTRANSFERASE AG85A"/>
    <property type="match status" value="1"/>
</dbReference>
<gene>
    <name evidence="2" type="ORF">SAMN05421806_101521</name>
</gene>
<feature type="transmembrane region" description="Helical" evidence="1">
    <location>
        <begin position="62"/>
        <end position="83"/>
    </location>
</feature>
<evidence type="ECO:0000256" key="1">
    <source>
        <dbReference type="SAM" id="Phobius"/>
    </source>
</evidence>
<feature type="transmembrane region" description="Helical" evidence="1">
    <location>
        <begin position="36"/>
        <end position="55"/>
    </location>
</feature>
<protein>
    <submittedName>
        <fullName evidence="2">S-formylglutathione hydrolase FrmB</fullName>
    </submittedName>
</protein>
<dbReference type="AlphaFoldDB" id="A0A1G8TXY4"/>
<keyword evidence="1" id="KW-0812">Transmembrane</keyword>